<protein>
    <recommendedName>
        <fullName evidence="5">Copper chaperone PCu(A)C</fullName>
    </recommendedName>
</protein>
<dbReference type="PROSITE" id="PS51257">
    <property type="entry name" value="PROKAR_LIPOPROTEIN"/>
    <property type="match status" value="1"/>
</dbReference>
<dbReference type="Proteomes" id="UP001500187">
    <property type="component" value="Unassembled WGS sequence"/>
</dbReference>
<dbReference type="PANTHER" id="PTHR36302:SF1">
    <property type="entry name" value="COPPER CHAPERONE PCU(A)C"/>
    <property type="match status" value="1"/>
</dbReference>
<dbReference type="Pfam" id="PF04314">
    <property type="entry name" value="PCuAC"/>
    <property type="match status" value="1"/>
</dbReference>
<sequence length="219" mass="22280">MFSHKMTHISALSAVALLALAGCGSSTDTSSNQPSSSEESTSAAAETSALTVEGAWIKAATGNMTGAFATLTNTGDEPITVEGASSDAAGMVQLHTTEIDPNTGTSTMKGVKEGFTIEPGASFELAPGGNHIMLMQMKCSLVAGTSSVITLDTSVGAVEFDAEVRDFSGAKEEYAPGEASAPAHETMSEDQSMHGESDHSAPEAEQGDESAEAVLPQCA</sequence>
<evidence type="ECO:0000256" key="1">
    <source>
        <dbReference type="SAM" id="MobiDB-lite"/>
    </source>
</evidence>
<dbReference type="SUPFAM" id="SSF110087">
    <property type="entry name" value="DR1885-like metal-binding protein"/>
    <property type="match status" value="1"/>
</dbReference>
<feature type="chain" id="PRO_5047241320" description="Copper chaperone PCu(A)C" evidence="2">
    <location>
        <begin position="22"/>
        <end position="219"/>
    </location>
</feature>
<accession>A0ABP9BUC6</accession>
<name>A0ABP9BUC6_9MICC</name>
<comment type="caution">
    <text evidence="3">The sequence shown here is derived from an EMBL/GenBank/DDBJ whole genome shotgun (WGS) entry which is preliminary data.</text>
</comment>
<dbReference type="PANTHER" id="PTHR36302">
    <property type="entry name" value="BLR7088 PROTEIN"/>
    <property type="match status" value="1"/>
</dbReference>
<dbReference type="InterPro" id="IPR058248">
    <property type="entry name" value="Lxx211020-like"/>
</dbReference>
<gene>
    <name evidence="3" type="ORF">GCM10023352_20900</name>
</gene>
<dbReference type="EMBL" id="BAABKP010000007">
    <property type="protein sequence ID" value="GAA4800624.1"/>
    <property type="molecule type" value="Genomic_DNA"/>
</dbReference>
<organism evidence="3 4">
    <name type="scientific">Rothia endophytica</name>
    <dbReference type="NCBI Taxonomy" id="1324766"/>
    <lineage>
        <taxon>Bacteria</taxon>
        <taxon>Bacillati</taxon>
        <taxon>Actinomycetota</taxon>
        <taxon>Actinomycetes</taxon>
        <taxon>Micrococcales</taxon>
        <taxon>Micrococcaceae</taxon>
        <taxon>Rothia</taxon>
    </lineage>
</organism>
<dbReference type="RefSeq" id="WP_345447352.1">
    <property type="nucleotide sequence ID" value="NZ_BAABKP010000007.1"/>
</dbReference>
<keyword evidence="4" id="KW-1185">Reference proteome</keyword>
<dbReference type="Gene3D" id="2.60.40.1890">
    <property type="entry name" value="PCu(A)C copper chaperone"/>
    <property type="match status" value="1"/>
</dbReference>
<evidence type="ECO:0000256" key="2">
    <source>
        <dbReference type="SAM" id="SignalP"/>
    </source>
</evidence>
<dbReference type="InterPro" id="IPR036182">
    <property type="entry name" value="PCuAC_sf"/>
</dbReference>
<reference evidence="4" key="1">
    <citation type="journal article" date="2019" name="Int. J. Syst. Evol. Microbiol.">
        <title>The Global Catalogue of Microorganisms (GCM) 10K type strain sequencing project: providing services to taxonomists for standard genome sequencing and annotation.</title>
        <authorList>
            <consortium name="The Broad Institute Genomics Platform"/>
            <consortium name="The Broad Institute Genome Sequencing Center for Infectious Disease"/>
            <person name="Wu L."/>
            <person name="Ma J."/>
        </authorList>
    </citation>
    <scope>NUCLEOTIDE SEQUENCE [LARGE SCALE GENOMIC DNA]</scope>
    <source>
        <strain evidence="4">JCM 18541</strain>
    </source>
</reference>
<evidence type="ECO:0000313" key="4">
    <source>
        <dbReference type="Proteomes" id="UP001500187"/>
    </source>
</evidence>
<dbReference type="InterPro" id="IPR007410">
    <property type="entry name" value="LpqE-like"/>
</dbReference>
<feature type="region of interest" description="Disordered" evidence="1">
    <location>
        <begin position="173"/>
        <end position="219"/>
    </location>
</feature>
<feature type="region of interest" description="Disordered" evidence="1">
    <location>
        <begin position="26"/>
        <end position="47"/>
    </location>
</feature>
<proteinExistence type="predicted"/>
<feature type="signal peptide" evidence="2">
    <location>
        <begin position="1"/>
        <end position="21"/>
    </location>
</feature>
<feature type="compositionally biased region" description="Basic and acidic residues" evidence="1">
    <location>
        <begin position="191"/>
        <end position="202"/>
    </location>
</feature>
<keyword evidence="2" id="KW-0732">Signal</keyword>
<evidence type="ECO:0008006" key="5">
    <source>
        <dbReference type="Google" id="ProtNLM"/>
    </source>
</evidence>
<evidence type="ECO:0000313" key="3">
    <source>
        <dbReference type="EMBL" id="GAA4800624.1"/>
    </source>
</evidence>